<name>A0A7J6R4S1_PEROL</name>
<evidence type="ECO:0000313" key="2">
    <source>
        <dbReference type="Proteomes" id="UP000574390"/>
    </source>
</evidence>
<gene>
    <name evidence="1" type="ORF">FOZ62_015293</name>
</gene>
<comment type="caution">
    <text evidence="1">The sequence shown here is derived from an EMBL/GenBank/DDBJ whole genome shotgun (WGS) entry which is preliminary data.</text>
</comment>
<dbReference type="EMBL" id="JABANM010024915">
    <property type="protein sequence ID" value="KAF4715412.1"/>
    <property type="molecule type" value="Genomic_DNA"/>
</dbReference>
<organism evidence="1 2">
    <name type="scientific">Perkinsus olseni</name>
    <name type="common">Perkinsus atlanticus</name>
    <dbReference type="NCBI Taxonomy" id="32597"/>
    <lineage>
        <taxon>Eukaryota</taxon>
        <taxon>Sar</taxon>
        <taxon>Alveolata</taxon>
        <taxon>Perkinsozoa</taxon>
        <taxon>Perkinsea</taxon>
        <taxon>Perkinsida</taxon>
        <taxon>Perkinsidae</taxon>
        <taxon>Perkinsus</taxon>
    </lineage>
</organism>
<dbReference type="AlphaFoldDB" id="A0A7J6R4S1"/>
<protein>
    <submittedName>
        <fullName evidence="1">Uncharacterized protein</fullName>
    </submittedName>
</protein>
<proteinExistence type="predicted"/>
<reference evidence="1 2" key="1">
    <citation type="submission" date="2020-04" db="EMBL/GenBank/DDBJ databases">
        <title>Perkinsus olseni comparative genomics.</title>
        <authorList>
            <person name="Bogema D.R."/>
        </authorList>
    </citation>
    <scope>NUCLEOTIDE SEQUENCE [LARGE SCALE GENOMIC DNA]</scope>
    <source>
        <strain evidence="1">ATCC PRA-205</strain>
    </source>
</reference>
<dbReference type="Proteomes" id="UP000574390">
    <property type="component" value="Unassembled WGS sequence"/>
</dbReference>
<feature type="non-terminal residue" evidence="1">
    <location>
        <position position="104"/>
    </location>
</feature>
<accession>A0A7J6R4S1</accession>
<sequence length="104" mass="11741">KEVSQATRENHRLLGEERKHNPRYVEAVTTIVIPNTKHCRIINTRMPSPSGRDTLMLNCCHPEAVPRGYWRGPDHMYTIEVGLKAGPVSLLPPALKTCVTVQWA</sequence>
<feature type="non-terminal residue" evidence="1">
    <location>
        <position position="1"/>
    </location>
</feature>
<evidence type="ECO:0000313" key="1">
    <source>
        <dbReference type="EMBL" id="KAF4715412.1"/>
    </source>
</evidence>